<comment type="caution">
    <text evidence="1">The sequence shown here is derived from an EMBL/GenBank/DDBJ whole genome shotgun (WGS) entry which is preliminary data.</text>
</comment>
<sequence length="98" mass="11274">MSTAANQHKIRQTRKLLLQLQADAYRLEMAAHIKQLQRPFKQANTASTWISWLKNPLKLLPLLAPMVGQGRVTSWLKLLPIVLTAWKIAGVLRKYCQR</sequence>
<reference evidence="1 2" key="1">
    <citation type="submission" date="2020-08" db="EMBL/GenBank/DDBJ databases">
        <title>Genomic Encyclopedia of Type Strains, Phase IV (KMG-IV): sequencing the most valuable type-strain genomes for metagenomic binning, comparative biology and taxonomic classification.</title>
        <authorList>
            <person name="Goeker M."/>
        </authorList>
    </citation>
    <scope>NUCLEOTIDE SEQUENCE [LARGE SCALE GENOMIC DNA]</scope>
    <source>
        <strain evidence="1 2">DSM 27165</strain>
    </source>
</reference>
<gene>
    <name evidence="1" type="ORF">HNQ59_001589</name>
</gene>
<name>A0A840MSW3_9PROT</name>
<keyword evidence="2" id="KW-1185">Reference proteome</keyword>
<organism evidence="1 2">
    <name type="scientific">Chitinivorax tropicus</name>
    <dbReference type="NCBI Taxonomy" id="714531"/>
    <lineage>
        <taxon>Bacteria</taxon>
        <taxon>Pseudomonadati</taxon>
        <taxon>Pseudomonadota</taxon>
        <taxon>Betaproteobacteria</taxon>
        <taxon>Chitinivorax</taxon>
    </lineage>
</organism>
<proteinExistence type="predicted"/>
<dbReference type="RefSeq" id="WP_184037378.1">
    <property type="nucleotide sequence ID" value="NZ_JACHHY010000008.1"/>
</dbReference>
<dbReference type="Proteomes" id="UP000575898">
    <property type="component" value="Unassembled WGS sequence"/>
</dbReference>
<protein>
    <submittedName>
        <fullName evidence="1">Uncharacterized protein</fullName>
    </submittedName>
</protein>
<evidence type="ECO:0000313" key="1">
    <source>
        <dbReference type="EMBL" id="MBB5018301.1"/>
    </source>
</evidence>
<accession>A0A840MSW3</accession>
<evidence type="ECO:0000313" key="2">
    <source>
        <dbReference type="Proteomes" id="UP000575898"/>
    </source>
</evidence>
<dbReference type="EMBL" id="JACHHY010000008">
    <property type="protein sequence ID" value="MBB5018301.1"/>
    <property type="molecule type" value="Genomic_DNA"/>
</dbReference>
<dbReference type="AlphaFoldDB" id="A0A840MSW3"/>